<dbReference type="PANTHER" id="PTHR46161">
    <property type="entry name" value="NUCLEOSIDE DIPHOSPHATE KINASE"/>
    <property type="match status" value="1"/>
</dbReference>
<feature type="domain" description="Nucleoside diphosphate kinase-like" evidence="13">
    <location>
        <begin position="7"/>
        <end position="148"/>
    </location>
</feature>
<keyword evidence="6 12" id="KW-0418">Kinase</keyword>
<keyword evidence="9" id="KW-0546">Nucleotide metabolism</keyword>
<name>A0A1L8DKD5_9DIPT</name>
<keyword evidence="5 12" id="KW-0547">Nucleotide-binding</keyword>
<keyword evidence="8" id="KW-0460">Magnesium</keyword>
<dbReference type="Pfam" id="PF00334">
    <property type="entry name" value="NDK"/>
    <property type="match status" value="1"/>
</dbReference>
<evidence type="ECO:0000256" key="8">
    <source>
        <dbReference type="ARBA" id="ARBA00022842"/>
    </source>
</evidence>
<dbReference type="PANTHER" id="PTHR46161:SF3">
    <property type="entry name" value="NUCLEOSIDE DIPHOSPHATE KINASE DDB_G0292928-RELATED"/>
    <property type="match status" value="1"/>
</dbReference>
<evidence type="ECO:0000256" key="12">
    <source>
        <dbReference type="RuleBase" id="RU004013"/>
    </source>
</evidence>
<evidence type="ECO:0000313" key="14">
    <source>
        <dbReference type="EMBL" id="JAV06933.1"/>
    </source>
</evidence>
<feature type="binding site" evidence="10">
    <location>
        <position position="122"/>
    </location>
    <ligand>
        <name>ATP</name>
        <dbReference type="ChEBI" id="CHEBI:30616"/>
    </ligand>
</feature>
<keyword evidence="3 12" id="KW-0808">Transferase</keyword>
<evidence type="ECO:0000256" key="4">
    <source>
        <dbReference type="ARBA" id="ARBA00022723"/>
    </source>
</evidence>
<evidence type="ECO:0000256" key="7">
    <source>
        <dbReference type="ARBA" id="ARBA00022840"/>
    </source>
</evidence>
<feature type="active site" description="Pros-phosphohistidine intermediate" evidence="10">
    <location>
        <position position="125"/>
    </location>
</feature>
<dbReference type="GO" id="GO:0006228">
    <property type="term" value="P:UTP biosynthetic process"/>
    <property type="evidence" value="ECO:0007669"/>
    <property type="project" value="InterPro"/>
</dbReference>
<evidence type="ECO:0000256" key="10">
    <source>
        <dbReference type="PROSITE-ProRule" id="PRU00706"/>
    </source>
</evidence>
<proteinExistence type="inferred from homology"/>
<dbReference type="PRINTS" id="PR01243">
    <property type="entry name" value="NUCDPKINASE"/>
</dbReference>
<dbReference type="SUPFAM" id="SSF54919">
    <property type="entry name" value="Nucleoside diphosphate kinase, NDK"/>
    <property type="match status" value="1"/>
</dbReference>
<dbReference type="InterPro" id="IPR036850">
    <property type="entry name" value="NDK-like_dom_sf"/>
</dbReference>
<feature type="binding site" evidence="10">
    <location>
        <position position="64"/>
    </location>
    <ligand>
        <name>ATP</name>
        <dbReference type="ChEBI" id="CHEBI:30616"/>
    </ligand>
</feature>
<accession>A0A1L8DKD5</accession>
<dbReference type="AlphaFoldDB" id="A0A1L8DKD5"/>
<organism evidence="14">
    <name type="scientific">Nyssomyia neivai</name>
    <dbReference type="NCBI Taxonomy" id="330878"/>
    <lineage>
        <taxon>Eukaryota</taxon>
        <taxon>Metazoa</taxon>
        <taxon>Ecdysozoa</taxon>
        <taxon>Arthropoda</taxon>
        <taxon>Hexapoda</taxon>
        <taxon>Insecta</taxon>
        <taxon>Pterygota</taxon>
        <taxon>Neoptera</taxon>
        <taxon>Endopterygota</taxon>
        <taxon>Diptera</taxon>
        <taxon>Nematocera</taxon>
        <taxon>Psychodoidea</taxon>
        <taxon>Psychodidae</taxon>
        <taxon>Nyssomyia</taxon>
    </lineage>
</organism>
<dbReference type="InterPro" id="IPR023005">
    <property type="entry name" value="Nucleoside_diP_kinase_AS"/>
</dbReference>
<comment type="catalytic activity">
    <reaction evidence="12">
        <text>a 2'-deoxyribonucleoside 5'-diphosphate + ATP = a 2'-deoxyribonucleoside 5'-triphosphate + ADP</text>
        <dbReference type="Rhea" id="RHEA:44640"/>
        <dbReference type="ChEBI" id="CHEBI:30616"/>
        <dbReference type="ChEBI" id="CHEBI:61560"/>
        <dbReference type="ChEBI" id="CHEBI:73316"/>
        <dbReference type="ChEBI" id="CHEBI:456216"/>
        <dbReference type="EC" id="2.7.4.6"/>
    </reaction>
</comment>
<dbReference type="InterPro" id="IPR001564">
    <property type="entry name" value="Nucleoside_diP_kinase"/>
</dbReference>
<evidence type="ECO:0000256" key="2">
    <source>
        <dbReference type="ARBA" id="ARBA00022490"/>
    </source>
</evidence>
<dbReference type="SMART" id="SM00562">
    <property type="entry name" value="NDK"/>
    <property type="match status" value="1"/>
</dbReference>
<dbReference type="PROSITE" id="PS51374">
    <property type="entry name" value="NDPK_LIKE"/>
    <property type="match status" value="1"/>
</dbReference>
<evidence type="ECO:0000256" key="5">
    <source>
        <dbReference type="ARBA" id="ARBA00022741"/>
    </source>
</evidence>
<evidence type="ECO:0000256" key="11">
    <source>
        <dbReference type="RuleBase" id="RU004011"/>
    </source>
</evidence>
<dbReference type="EMBL" id="GFDF01007151">
    <property type="protein sequence ID" value="JAV06933.1"/>
    <property type="molecule type" value="Transcribed_RNA"/>
</dbReference>
<dbReference type="InterPro" id="IPR034907">
    <property type="entry name" value="NDK-like_dom"/>
</dbReference>
<feature type="binding site" evidence="10">
    <location>
        <position position="15"/>
    </location>
    <ligand>
        <name>ATP</name>
        <dbReference type="ChEBI" id="CHEBI:30616"/>
    </ligand>
</feature>
<dbReference type="EC" id="2.7.4.6" evidence="12"/>
<feature type="binding site" evidence="10">
    <location>
        <position position="92"/>
    </location>
    <ligand>
        <name>ATP</name>
        <dbReference type="ChEBI" id="CHEBI:30616"/>
    </ligand>
</feature>
<comment type="similarity">
    <text evidence="1 10 11">Belongs to the NDK family.</text>
</comment>
<reference evidence="14" key="1">
    <citation type="submission" date="2016-12" db="EMBL/GenBank/DDBJ databases">
        <title>An insight into the sialome and mialome of the sand fly, Nyssomyia neivai.</title>
        <authorList>
            <person name="Sebastian V."/>
            <person name="Goulart T.M."/>
            <person name="Oliveira W."/>
            <person name="Calvo E."/>
            <person name="Oliveira L.F."/>
            <person name="Pinto M.C."/>
            <person name="Rosselino A.M."/>
            <person name="Ribeiro J.M."/>
        </authorList>
    </citation>
    <scope>NUCLEOTIDE SEQUENCE</scope>
</reference>
<sequence length="177" mass="20684">MFREIPLELTLAIIKPHVIKNTCALLGIRKAILTNDFQIVRNKRICLSRRSAEDFYAEHSGKFFYQRLVTFMSSGPSDVYILTRENAISKWRELLGPTKVYKSIISHPESIRGKFGISDTRNAAHGSDSNETAKKEIEFFFSDFDVAKWLQKDEIVFRMQKTTFNEEKFLHEIHDKY</sequence>
<keyword evidence="2" id="KW-0963">Cytoplasm</keyword>
<dbReference type="PROSITE" id="PS00469">
    <property type="entry name" value="NDPK"/>
    <property type="match status" value="1"/>
</dbReference>
<dbReference type="GO" id="GO:0046872">
    <property type="term" value="F:metal ion binding"/>
    <property type="evidence" value="ECO:0007669"/>
    <property type="project" value="UniProtKB-KW"/>
</dbReference>
<evidence type="ECO:0000256" key="3">
    <source>
        <dbReference type="ARBA" id="ARBA00022679"/>
    </source>
</evidence>
<keyword evidence="4" id="KW-0479">Metal-binding</keyword>
<feature type="binding site" evidence="10">
    <location>
        <position position="98"/>
    </location>
    <ligand>
        <name>ATP</name>
        <dbReference type="ChEBI" id="CHEBI:30616"/>
    </ligand>
</feature>
<dbReference type="GO" id="GO:0006183">
    <property type="term" value="P:GTP biosynthetic process"/>
    <property type="evidence" value="ECO:0007669"/>
    <property type="project" value="InterPro"/>
</dbReference>
<evidence type="ECO:0000259" key="13">
    <source>
        <dbReference type="SMART" id="SM00562"/>
    </source>
</evidence>
<dbReference type="GO" id="GO:0004550">
    <property type="term" value="F:nucleoside diphosphate kinase activity"/>
    <property type="evidence" value="ECO:0007669"/>
    <property type="project" value="UniProtKB-EC"/>
</dbReference>
<evidence type="ECO:0000256" key="6">
    <source>
        <dbReference type="ARBA" id="ARBA00022777"/>
    </source>
</evidence>
<evidence type="ECO:0000256" key="1">
    <source>
        <dbReference type="ARBA" id="ARBA00008142"/>
    </source>
</evidence>
<dbReference type="GO" id="GO:0005524">
    <property type="term" value="F:ATP binding"/>
    <property type="evidence" value="ECO:0007669"/>
    <property type="project" value="UniProtKB-KW"/>
</dbReference>
<dbReference type="GO" id="GO:0006241">
    <property type="term" value="P:CTP biosynthetic process"/>
    <property type="evidence" value="ECO:0007669"/>
    <property type="project" value="InterPro"/>
</dbReference>
<evidence type="ECO:0000256" key="9">
    <source>
        <dbReference type="ARBA" id="ARBA00023080"/>
    </source>
</evidence>
<protein>
    <recommendedName>
        <fullName evidence="12">Nucleoside diphosphate kinase</fullName>
        <ecNumber evidence="12">2.7.4.6</ecNumber>
    </recommendedName>
</protein>
<feature type="binding site" evidence="10">
    <location>
        <position position="112"/>
    </location>
    <ligand>
        <name>ATP</name>
        <dbReference type="ChEBI" id="CHEBI:30616"/>
    </ligand>
</feature>
<keyword evidence="7 12" id="KW-0067">ATP-binding</keyword>
<dbReference type="Gene3D" id="3.30.70.141">
    <property type="entry name" value="Nucleoside diphosphate kinase-like domain"/>
    <property type="match status" value="1"/>
</dbReference>